<evidence type="ECO:0000313" key="3">
    <source>
        <dbReference type="EMBL" id="BAD26411.1"/>
    </source>
</evidence>
<dbReference type="Proteomes" id="UP000000763">
    <property type="component" value="Chromosome 9"/>
</dbReference>
<organism evidence="3 4">
    <name type="scientific">Oryza sativa subsp. japonica</name>
    <name type="common">Rice</name>
    <dbReference type="NCBI Taxonomy" id="39947"/>
    <lineage>
        <taxon>Eukaryota</taxon>
        <taxon>Viridiplantae</taxon>
        <taxon>Streptophyta</taxon>
        <taxon>Embryophyta</taxon>
        <taxon>Tracheophyta</taxon>
        <taxon>Spermatophyta</taxon>
        <taxon>Magnoliopsida</taxon>
        <taxon>Liliopsida</taxon>
        <taxon>Poales</taxon>
        <taxon>Poaceae</taxon>
        <taxon>BOP clade</taxon>
        <taxon>Oryzoideae</taxon>
        <taxon>Oryzeae</taxon>
        <taxon>Oryzinae</taxon>
        <taxon>Oryza</taxon>
        <taxon>Oryza sativa</taxon>
    </lineage>
</organism>
<protein>
    <submittedName>
        <fullName evidence="3">Uncharacterized protein</fullName>
    </submittedName>
</protein>
<feature type="compositionally biased region" description="Basic residues" evidence="1">
    <location>
        <begin position="32"/>
        <end position="41"/>
    </location>
</feature>
<feature type="compositionally biased region" description="Acidic residues" evidence="1">
    <location>
        <begin position="58"/>
        <end position="68"/>
    </location>
</feature>
<reference evidence="4" key="4">
    <citation type="journal article" date="2008" name="Nucleic Acids Res.">
        <title>The rice annotation project database (RAP-DB): 2008 update.</title>
        <authorList>
            <consortium name="The rice annotation project (RAP)"/>
        </authorList>
    </citation>
    <scope>GENOME REANNOTATION</scope>
    <source>
        <strain evidence="4">cv. Nipponbare</strain>
    </source>
</reference>
<evidence type="ECO:0000313" key="4">
    <source>
        <dbReference type="Proteomes" id="UP000000763"/>
    </source>
</evidence>
<accession>Q6H4D8</accession>
<sequence length="78" mass="9157">MAMAAVEEEGVASDRGEEQREADLASPEIPKCWRRWRRQRNHRDARGPVGLWERRDDEDVPGTSADEEQLNRARRKDR</sequence>
<dbReference type="AlphaFoldDB" id="Q6H4D8"/>
<feature type="compositionally biased region" description="Acidic residues" evidence="1">
    <location>
        <begin position="1"/>
        <end position="11"/>
    </location>
</feature>
<reference evidence="2" key="1">
    <citation type="submission" date="2002-10" db="EMBL/GenBank/DDBJ databases">
        <title>Oryza sativa nipponbare(GA3) genomic DNA, chromosome 9, PAC clone:P0599F09.</title>
        <authorList>
            <person name="Sasaki T."/>
            <person name="Matsumoto T."/>
            <person name="Katayose Y."/>
        </authorList>
    </citation>
    <scope>NUCLEOTIDE SEQUENCE</scope>
</reference>
<feature type="compositionally biased region" description="Basic and acidic residues" evidence="1">
    <location>
        <begin position="42"/>
        <end position="57"/>
    </location>
</feature>
<evidence type="ECO:0000256" key="1">
    <source>
        <dbReference type="SAM" id="MobiDB-lite"/>
    </source>
</evidence>
<dbReference type="EMBL" id="AP005867">
    <property type="protein sequence ID" value="BAD26358.1"/>
    <property type="molecule type" value="Genomic_DNA"/>
</dbReference>
<feature type="compositionally biased region" description="Basic and acidic residues" evidence="1">
    <location>
        <begin position="12"/>
        <end position="23"/>
    </location>
</feature>
<reference evidence="3" key="2">
    <citation type="submission" date="2002-11" db="EMBL/GenBank/DDBJ databases">
        <title>Oryza sativa nipponbare(GA3) genomic DNA, chromosome 9, BAC clone:B1168F12.</title>
        <authorList>
            <person name="Sasaki T."/>
            <person name="Matsumoto T."/>
            <person name="Katayose Y."/>
        </authorList>
    </citation>
    <scope>NUCLEOTIDE SEQUENCE</scope>
</reference>
<name>Q6H4D8_ORYSJ</name>
<gene>
    <name evidence="3" type="ORF">B1168F12.37</name>
    <name evidence="2" type="ORF">P0599F09.5</name>
</gene>
<reference evidence="4" key="3">
    <citation type="journal article" date="2005" name="Nature">
        <title>The map-based sequence of the rice genome.</title>
        <authorList>
            <consortium name="International rice genome sequencing project (IRGSP)"/>
            <person name="Matsumoto T."/>
            <person name="Wu J."/>
            <person name="Kanamori H."/>
            <person name="Katayose Y."/>
            <person name="Fujisawa M."/>
            <person name="Namiki N."/>
            <person name="Mizuno H."/>
            <person name="Yamamoto K."/>
            <person name="Antonio B.A."/>
            <person name="Baba T."/>
            <person name="Sakata K."/>
            <person name="Nagamura Y."/>
            <person name="Aoki H."/>
            <person name="Arikawa K."/>
            <person name="Arita K."/>
            <person name="Bito T."/>
            <person name="Chiden Y."/>
            <person name="Fujitsuka N."/>
            <person name="Fukunaka R."/>
            <person name="Hamada M."/>
            <person name="Harada C."/>
            <person name="Hayashi A."/>
            <person name="Hijishita S."/>
            <person name="Honda M."/>
            <person name="Hosokawa S."/>
            <person name="Ichikawa Y."/>
            <person name="Idonuma A."/>
            <person name="Iijima M."/>
            <person name="Ikeda M."/>
            <person name="Ikeno M."/>
            <person name="Ito K."/>
            <person name="Ito S."/>
            <person name="Ito T."/>
            <person name="Ito Y."/>
            <person name="Ito Y."/>
            <person name="Iwabuchi A."/>
            <person name="Kamiya K."/>
            <person name="Karasawa W."/>
            <person name="Kurita K."/>
            <person name="Katagiri S."/>
            <person name="Kikuta A."/>
            <person name="Kobayashi H."/>
            <person name="Kobayashi N."/>
            <person name="Machita K."/>
            <person name="Maehara T."/>
            <person name="Masukawa M."/>
            <person name="Mizubayashi T."/>
            <person name="Mukai Y."/>
            <person name="Nagasaki H."/>
            <person name="Nagata Y."/>
            <person name="Naito S."/>
            <person name="Nakashima M."/>
            <person name="Nakama Y."/>
            <person name="Nakamichi Y."/>
            <person name="Nakamura M."/>
            <person name="Meguro A."/>
            <person name="Negishi M."/>
            <person name="Ohta I."/>
            <person name="Ohta T."/>
            <person name="Okamoto M."/>
            <person name="Ono N."/>
            <person name="Saji S."/>
            <person name="Sakaguchi M."/>
            <person name="Sakai K."/>
            <person name="Shibata M."/>
            <person name="Shimokawa T."/>
            <person name="Song J."/>
            <person name="Takazaki Y."/>
            <person name="Terasawa K."/>
            <person name="Tsugane M."/>
            <person name="Tsuji K."/>
            <person name="Ueda S."/>
            <person name="Waki K."/>
            <person name="Yamagata H."/>
            <person name="Yamamoto M."/>
            <person name="Yamamoto S."/>
            <person name="Yamane H."/>
            <person name="Yoshiki S."/>
            <person name="Yoshihara R."/>
            <person name="Yukawa K."/>
            <person name="Zhong H."/>
            <person name="Yano M."/>
            <person name="Yuan Q."/>
            <person name="Ouyang S."/>
            <person name="Liu J."/>
            <person name="Jones K.M."/>
            <person name="Gansberger K."/>
            <person name="Moffat K."/>
            <person name="Hill J."/>
            <person name="Bera J."/>
            <person name="Fadrosh D."/>
            <person name="Jin S."/>
            <person name="Johri S."/>
            <person name="Kim M."/>
            <person name="Overton L."/>
            <person name="Reardon M."/>
            <person name="Tsitrin T."/>
            <person name="Vuong H."/>
            <person name="Weaver B."/>
            <person name="Ciecko A."/>
            <person name="Tallon L."/>
            <person name="Jackson J."/>
            <person name="Pai G."/>
            <person name="Aken S.V."/>
            <person name="Utterback T."/>
            <person name="Reidmuller S."/>
            <person name="Feldblyum T."/>
            <person name="Hsiao J."/>
            <person name="Zismann V."/>
            <person name="Iobst S."/>
            <person name="de Vazeille A.R."/>
            <person name="Buell C.R."/>
            <person name="Ying K."/>
            <person name="Li Y."/>
            <person name="Lu T."/>
            <person name="Huang Y."/>
            <person name="Zhao Q."/>
            <person name="Feng Q."/>
            <person name="Zhang L."/>
            <person name="Zhu J."/>
            <person name="Weng Q."/>
            <person name="Mu J."/>
            <person name="Lu Y."/>
            <person name="Fan D."/>
            <person name="Liu Y."/>
            <person name="Guan J."/>
            <person name="Zhang Y."/>
            <person name="Yu S."/>
            <person name="Liu X."/>
            <person name="Zhang Y."/>
            <person name="Hong G."/>
            <person name="Han B."/>
            <person name="Choisne N."/>
            <person name="Demange N."/>
            <person name="Orjeda G."/>
            <person name="Samain S."/>
            <person name="Cattolico L."/>
            <person name="Pelletier E."/>
            <person name="Couloux A."/>
            <person name="Segurens B."/>
            <person name="Wincker P."/>
            <person name="D'Hont A."/>
            <person name="Scarpelli C."/>
            <person name="Weissenbach J."/>
            <person name="Salanoubat M."/>
            <person name="Quetier F."/>
            <person name="Yu Y."/>
            <person name="Kim H.R."/>
            <person name="Rambo T."/>
            <person name="Currie J."/>
            <person name="Collura K."/>
            <person name="Luo M."/>
            <person name="Yang T."/>
            <person name="Ammiraju J.S.S."/>
            <person name="Engler F."/>
            <person name="Soderlund C."/>
            <person name="Wing R.A."/>
            <person name="Palmer L.E."/>
            <person name="de la Bastide M."/>
            <person name="Spiegel L."/>
            <person name="Nascimento L."/>
            <person name="Zutavern T."/>
            <person name="O'Shaughnessy A."/>
            <person name="Dike S."/>
            <person name="Dedhia N."/>
            <person name="Preston R."/>
            <person name="Balija V."/>
            <person name="McCombie W.R."/>
            <person name="Chow T."/>
            <person name="Chen H."/>
            <person name="Chung M."/>
            <person name="Chen C."/>
            <person name="Shaw J."/>
            <person name="Wu H."/>
            <person name="Hsiao K."/>
            <person name="Chao Y."/>
            <person name="Chu M."/>
            <person name="Cheng C."/>
            <person name="Hour A."/>
            <person name="Lee P."/>
            <person name="Lin S."/>
            <person name="Lin Y."/>
            <person name="Liou J."/>
            <person name="Liu S."/>
            <person name="Hsing Y."/>
            <person name="Raghuvanshi S."/>
            <person name="Mohanty A."/>
            <person name="Bharti A.K."/>
            <person name="Gaur A."/>
            <person name="Gupta V."/>
            <person name="Kumar D."/>
            <person name="Ravi V."/>
            <person name="Vij S."/>
            <person name="Kapur A."/>
            <person name="Khurana P."/>
            <person name="Khurana P."/>
            <person name="Khurana J.P."/>
            <person name="Tyagi A.K."/>
            <person name="Gaikwad K."/>
            <person name="Singh A."/>
            <person name="Dalal V."/>
            <person name="Srivastava S."/>
            <person name="Dixit A."/>
            <person name="Pal A.K."/>
            <person name="Ghazi I.A."/>
            <person name="Yadav M."/>
            <person name="Pandit A."/>
            <person name="Bhargava A."/>
            <person name="Sureshbabu K."/>
            <person name="Batra K."/>
            <person name="Sharma T.R."/>
            <person name="Mohapatra T."/>
            <person name="Singh N.K."/>
            <person name="Messing J."/>
            <person name="Nelson A.B."/>
            <person name="Fuks G."/>
            <person name="Kavchok S."/>
            <person name="Keizer G."/>
            <person name="Linton E."/>
            <person name="Llaca V."/>
            <person name="Song R."/>
            <person name="Tanyolac B."/>
            <person name="Young S."/>
            <person name="Ho-Il K."/>
            <person name="Hahn J.H."/>
            <person name="Sangsakoo G."/>
            <person name="Vanavichit A."/>
            <person name="de Mattos Luiz.A.T."/>
            <person name="Zimmer P.D."/>
            <person name="Malone G."/>
            <person name="Dellagostin O."/>
            <person name="de Oliveira A.C."/>
            <person name="Bevan M."/>
            <person name="Bancroft I."/>
            <person name="Minx P."/>
            <person name="Cordum H."/>
            <person name="Wilson R."/>
            <person name="Cheng Z."/>
            <person name="Jin W."/>
            <person name="Jiang J."/>
            <person name="Leong S.A."/>
            <person name="Iwama H."/>
            <person name="Gojobori T."/>
            <person name="Itoh T."/>
            <person name="Niimura Y."/>
            <person name="Fujii Y."/>
            <person name="Habara T."/>
            <person name="Sakai H."/>
            <person name="Sato Y."/>
            <person name="Wilson G."/>
            <person name="Kumar K."/>
            <person name="McCouch S."/>
            <person name="Juretic N."/>
            <person name="Hoen D."/>
            <person name="Wright S."/>
            <person name="Bruskiewich R."/>
            <person name="Bureau T."/>
            <person name="Miyao A."/>
            <person name="Hirochika H."/>
            <person name="Nishikawa T."/>
            <person name="Kadowaki K."/>
            <person name="Sugiura M."/>
            <person name="Burr B."/>
            <person name="Sasaki T."/>
        </authorList>
    </citation>
    <scope>NUCLEOTIDE SEQUENCE [LARGE SCALE GENOMIC DNA]</scope>
    <source>
        <strain evidence="4">cv. Nipponbare</strain>
    </source>
</reference>
<proteinExistence type="predicted"/>
<evidence type="ECO:0000313" key="2">
    <source>
        <dbReference type="EMBL" id="BAD26358.1"/>
    </source>
</evidence>
<dbReference type="EMBL" id="AP005872">
    <property type="protein sequence ID" value="BAD26411.1"/>
    <property type="molecule type" value="Genomic_DNA"/>
</dbReference>
<feature type="region of interest" description="Disordered" evidence="1">
    <location>
        <begin position="1"/>
        <end position="78"/>
    </location>
</feature>